<comment type="similarity">
    <text evidence="1 5">Belongs to the 5-formyltetrahydrofolate cyclo-ligase family.</text>
</comment>
<keyword evidence="5" id="KW-0479">Metal-binding</keyword>
<dbReference type="OrthoDB" id="9801938at2"/>
<evidence type="ECO:0000313" key="7">
    <source>
        <dbReference type="Proteomes" id="UP000293719"/>
    </source>
</evidence>
<feature type="binding site" evidence="4">
    <location>
        <position position="63"/>
    </location>
    <ligand>
        <name>substrate</name>
    </ligand>
</feature>
<dbReference type="GO" id="GO:0005524">
    <property type="term" value="F:ATP binding"/>
    <property type="evidence" value="ECO:0007669"/>
    <property type="project" value="UniProtKB-KW"/>
</dbReference>
<dbReference type="GO" id="GO:0046872">
    <property type="term" value="F:metal ion binding"/>
    <property type="evidence" value="ECO:0007669"/>
    <property type="project" value="UniProtKB-KW"/>
</dbReference>
<sequence length="199" mass="21507">MTGANDHEIRALKAALREEALARRDALPAQTRARAADVLAGHADMFPVDATTVVSGFWPIRSEIDPRPLLEALAARGATIVLPAVIDRRTIVFRHYEPDVALLEGSFGTFAPGPDAEPLDPALMLMPLAAFDDAGNRIGYGAGYYDRAIARLHEAGHRPRLVGLAFECQRVAAVPAQPHDVPLDTVLTENGLQEFARRG</sequence>
<dbReference type="SUPFAM" id="SSF100950">
    <property type="entry name" value="NagB/RpiA/CoA transferase-like"/>
    <property type="match status" value="1"/>
</dbReference>
<dbReference type="InterPro" id="IPR024185">
    <property type="entry name" value="FTHF_cligase-like_sf"/>
</dbReference>
<dbReference type="InterPro" id="IPR002698">
    <property type="entry name" value="FTHF_cligase"/>
</dbReference>
<dbReference type="PIRSF" id="PIRSF006806">
    <property type="entry name" value="FTHF_cligase"/>
    <property type="match status" value="1"/>
</dbReference>
<dbReference type="EC" id="6.3.3.2" evidence="5"/>
<gene>
    <name evidence="6" type="ORF">E0E05_14425</name>
</gene>
<dbReference type="Proteomes" id="UP000293719">
    <property type="component" value="Chromosome"/>
</dbReference>
<dbReference type="AlphaFoldDB" id="A0A4P6V459"/>
<dbReference type="Pfam" id="PF01812">
    <property type="entry name" value="5-FTHF_cyc-lig"/>
    <property type="match status" value="1"/>
</dbReference>
<dbReference type="Gene3D" id="3.40.50.10420">
    <property type="entry name" value="NagB/RpiA/CoA transferase-like"/>
    <property type="match status" value="1"/>
</dbReference>
<dbReference type="GO" id="GO:0035999">
    <property type="term" value="P:tetrahydrofolate interconversion"/>
    <property type="evidence" value="ECO:0007669"/>
    <property type="project" value="TreeGrafter"/>
</dbReference>
<dbReference type="GeneID" id="90768500"/>
<evidence type="ECO:0000256" key="3">
    <source>
        <dbReference type="ARBA" id="ARBA00022840"/>
    </source>
</evidence>
<dbReference type="InterPro" id="IPR037171">
    <property type="entry name" value="NagB/RpiA_transferase-like"/>
</dbReference>
<accession>A0A4P6V459</accession>
<feature type="binding site" evidence="4">
    <location>
        <begin position="13"/>
        <end position="17"/>
    </location>
    <ligand>
        <name>ATP</name>
        <dbReference type="ChEBI" id="CHEBI:30616"/>
    </ligand>
</feature>
<keyword evidence="5" id="KW-0460">Magnesium</keyword>
<evidence type="ECO:0000313" key="6">
    <source>
        <dbReference type="EMBL" id="QBK31693.1"/>
    </source>
</evidence>
<dbReference type="EMBL" id="CP036532">
    <property type="protein sequence ID" value="QBK31693.1"/>
    <property type="molecule type" value="Genomic_DNA"/>
</dbReference>
<dbReference type="RefSeq" id="WP_131617348.1">
    <property type="nucleotide sequence ID" value="NZ_CP036532.1"/>
</dbReference>
<keyword evidence="7" id="KW-1185">Reference proteome</keyword>
<dbReference type="PANTHER" id="PTHR23407">
    <property type="entry name" value="ATPASE INHIBITOR/5-FORMYLTETRAHYDROFOLATE CYCLO-LIGASE"/>
    <property type="match status" value="1"/>
</dbReference>
<dbReference type="GO" id="GO:0030272">
    <property type="term" value="F:5-formyltetrahydrofolate cyclo-ligase activity"/>
    <property type="evidence" value="ECO:0007669"/>
    <property type="project" value="UniProtKB-EC"/>
</dbReference>
<evidence type="ECO:0000256" key="1">
    <source>
        <dbReference type="ARBA" id="ARBA00010638"/>
    </source>
</evidence>
<protein>
    <recommendedName>
        <fullName evidence="5">5-formyltetrahydrofolate cyclo-ligase</fullName>
        <ecNumber evidence="5">6.3.3.2</ecNumber>
    </recommendedName>
</protein>
<dbReference type="KEGG" id="rpod:E0E05_14425"/>
<comment type="cofactor">
    <cofactor evidence="5">
        <name>Mg(2+)</name>
        <dbReference type="ChEBI" id="CHEBI:18420"/>
    </cofactor>
</comment>
<evidence type="ECO:0000256" key="2">
    <source>
        <dbReference type="ARBA" id="ARBA00022741"/>
    </source>
</evidence>
<dbReference type="NCBIfam" id="TIGR02727">
    <property type="entry name" value="MTHFS_bact"/>
    <property type="match status" value="1"/>
</dbReference>
<proteinExistence type="inferred from homology"/>
<dbReference type="PANTHER" id="PTHR23407:SF1">
    <property type="entry name" value="5-FORMYLTETRAHYDROFOLATE CYCLO-LIGASE"/>
    <property type="match status" value="1"/>
</dbReference>
<name>A0A4P6V459_9HYPH</name>
<feature type="binding site" evidence="4">
    <location>
        <begin position="137"/>
        <end position="145"/>
    </location>
    <ligand>
        <name>ATP</name>
        <dbReference type="ChEBI" id="CHEBI:30616"/>
    </ligand>
</feature>
<dbReference type="GO" id="GO:0009396">
    <property type="term" value="P:folic acid-containing compound biosynthetic process"/>
    <property type="evidence" value="ECO:0007669"/>
    <property type="project" value="TreeGrafter"/>
</dbReference>
<evidence type="ECO:0000256" key="4">
    <source>
        <dbReference type="PIRSR" id="PIRSR006806-1"/>
    </source>
</evidence>
<keyword evidence="2 4" id="KW-0547">Nucleotide-binding</keyword>
<keyword evidence="6" id="KW-0436">Ligase</keyword>
<organism evidence="6 7">
    <name type="scientific">Roseitalea porphyridii</name>
    <dbReference type="NCBI Taxonomy" id="1852022"/>
    <lineage>
        <taxon>Bacteria</taxon>
        <taxon>Pseudomonadati</taxon>
        <taxon>Pseudomonadota</taxon>
        <taxon>Alphaproteobacteria</taxon>
        <taxon>Hyphomicrobiales</taxon>
        <taxon>Ahrensiaceae</taxon>
        <taxon>Roseitalea</taxon>
    </lineage>
</organism>
<comment type="catalytic activity">
    <reaction evidence="5">
        <text>(6S)-5-formyl-5,6,7,8-tetrahydrofolate + ATP = (6R)-5,10-methenyltetrahydrofolate + ADP + phosphate</text>
        <dbReference type="Rhea" id="RHEA:10488"/>
        <dbReference type="ChEBI" id="CHEBI:30616"/>
        <dbReference type="ChEBI" id="CHEBI:43474"/>
        <dbReference type="ChEBI" id="CHEBI:57455"/>
        <dbReference type="ChEBI" id="CHEBI:57457"/>
        <dbReference type="ChEBI" id="CHEBI:456216"/>
        <dbReference type="EC" id="6.3.3.2"/>
    </reaction>
</comment>
<keyword evidence="3 4" id="KW-0067">ATP-binding</keyword>
<reference evidence="6 7" key="1">
    <citation type="journal article" date="2017" name="Int. J. Syst. Evol. Microbiol.">
        <title>Roseitalea porphyridii gen. nov., sp. nov., isolated from a red alga, and reclassification of Hoeflea suaedae Chung et al. 2013 as Pseudohoeflea suaedae gen. nov., comb. nov.</title>
        <authorList>
            <person name="Hyeon J.W."/>
            <person name="Jeong S.E."/>
            <person name="Baek K."/>
            <person name="Jeon C.O."/>
        </authorList>
    </citation>
    <scope>NUCLEOTIDE SEQUENCE [LARGE SCALE GENOMIC DNA]</scope>
    <source>
        <strain evidence="6 7">MA7-20</strain>
    </source>
</reference>
<evidence type="ECO:0000256" key="5">
    <source>
        <dbReference type="RuleBase" id="RU361279"/>
    </source>
</evidence>